<dbReference type="Pfam" id="PF20157">
    <property type="entry name" value="Maf_flag10_N"/>
    <property type="match status" value="1"/>
</dbReference>
<dbReference type="InterPro" id="IPR045376">
    <property type="entry name" value="Maf_N"/>
</dbReference>
<organism evidence="2">
    <name type="scientific">marine sediment metagenome</name>
    <dbReference type="NCBI Taxonomy" id="412755"/>
    <lineage>
        <taxon>unclassified sequences</taxon>
        <taxon>metagenomes</taxon>
        <taxon>ecological metagenomes</taxon>
    </lineage>
</organism>
<accession>X1U4M5</accession>
<evidence type="ECO:0000259" key="1">
    <source>
        <dbReference type="Pfam" id="PF20157"/>
    </source>
</evidence>
<name>X1U4M5_9ZZZZ</name>
<reference evidence="2" key="1">
    <citation type="journal article" date="2014" name="Front. Microbiol.">
        <title>High frequency of phylogenetically diverse reductive dehalogenase-homologous genes in deep subseafloor sedimentary metagenomes.</title>
        <authorList>
            <person name="Kawai M."/>
            <person name="Futagami T."/>
            <person name="Toyoda A."/>
            <person name="Takaki Y."/>
            <person name="Nishi S."/>
            <person name="Hori S."/>
            <person name="Arai W."/>
            <person name="Tsubouchi T."/>
            <person name="Morono Y."/>
            <person name="Uchiyama I."/>
            <person name="Ito T."/>
            <person name="Fujiyama A."/>
            <person name="Inagaki F."/>
            <person name="Takami H."/>
        </authorList>
    </citation>
    <scope>NUCLEOTIDE SEQUENCE</scope>
    <source>
        <strain evidence="2">Expedition CK06-06</strain>
    </source>
</reference>
<gene>
    <name evidence="2" type="ORF">S12H4_15426</name>
</gene>
<feature type="non-terminal residue" evidence="2">
    <location>
        <position position="208"/>
    </location>
</feature>
<evidence type="ECO:0000313" key="2">
    <source>
        <dbReference type="EMBL" id="GAI87264.1"/>
    </source>
</evidence>
<dbReference type="AlphaFoldDB" id="X1U4M5"/>
<sequence>MDKTYLEKKRNGFYSKNLSLLQTQGKSELVEKIERIGLPQHIEVVRTKVGLPSLRVKKSSGQAILLHSAYDPLKEAKNFIEGCNLKNTRFLIIVGFGLGYHIREILDNYPGIKLIVIVEPELSLFKLALNILDMSAILSSSRIKLILEDDPLRIKREILPLGETFLTGKSSIVTHNPYSYLLEGKLTEIKKSINDAIFWSRANLSTNI</sequence>
<comment type="caution">
    <text evidence="2">The sequence shown here is derived from an EMBL/GenBank/DDBJ whole genome shotgun (WGS) entry which is preliminary data.</text>
</comment>
<feature type="domain" description="Glycosyltransferase Maf N-terminal" evidence="1">
    <location>
        <begin position="70"/>
        <end position="159"/>
    </location>
</feature>
<proteinExistence type="predicted"/>
<dbReference type="EMBL" id="BARW01007405">
    <property type="protein sequence ID" value="GAI87264.1"/>
    <property type="molecule type" value="Genomic_DNA"/>
</dbReference>
<protein>
    <recommendedName>
        <fullName evidence="1">Glycosyltransferase Maf N-terminal domain-containing protein</fullName>
    </recommendedName>
</protein>